<name>A0AAJ0GC01_9PEZI</name>
<feature type="region of interest" description="Disordered" evidence="1">
    <location>
        <begin position="520"/>
        <end position="554"/>
    </location>
</feature>
<sequence length="581" mass="64700">MHLRQRGGLLSNKRPSLLALDDSPELCSRHDSRSADSIALHDATVKSATNLMSVMNDMLRSPPMTAHLTQTWPPRLAPMQGRPRSRTAPSTPLAEAPVTEYVELPGSMPFGDTNSHHRSQDDSSVPCDTRDPAAADALHFQNLLYGAPKVMGSATPRLSSSPVLHKHEESCRCNDCDQNDNFDIPHLRNATKTPYVVTARDGLSLNTQNPVYSPLSAGTLQSASLPPSLSLSRFTSTIVVPQTITPEHGQTANIRSHSHSRAGDATVDEFHHLRVTHEAHLRSLEQTHATELASLRSYVAVLESRQTPVGKHSRPRRHPSPTDDARHLHISVPHLEDSPTDDQAKCYRESRDQFQAMFTDSERATQRLRSTVRKAKDNERAMKNTIADLEARLVLSNNERTDILEGFHDACVKVRELSLLWGTSGCGTALLQLGPDVKELVAKANPPWLRIQHLRRIIKARDTRIEQLEEMIASGPETSWLYDRVSAAEASLEQTRQSLADARLTSERYNTLLHHELRRQSRATALTPQATPTKARPDRSNRTSARHGAEGSLAASQQVEQAMFMLEKELEHCINEIIVYK</sequence>
<dbReference type="AlphaFoldDB" id="A0AAJ0GC01"/>
<evidence type="ECO:0000313" key="3">
    <source>
        <dbReference type="Proteomes" id="UP001271007"/>
    </source>
</evidence>
<keyword evidence="3" id="KW-1185">Reference proteome</keyword>
<protein>
    <submittedName>
        <fullName evidence="2">Uncharacterized protein</fullName>
    </submittedName>
</protein>
<evidence type="ECO:0000313" key="2">
    <source>
        <dbReference type="EMBL" id="KAK3049597.1"/>
    </source>
</evidence>
<proteinExistence type="predicted"/>
<accession>A0AAJ0GC01</accession>
<reference evidence="2" key="1">
    <citation type="submission" date="2023-04" db="EMBL/GenBank/DDBJ databases">
        <title>Black Yeasts Isolated from many extreme environments.</title>
        <authorList>
            <person name="Coleine C."/>
            <person name="Stajich J.E."/>
            <person name="Selbmann L."/>
        </authorList>
    </citation>
    <scope>NUCLEOTIDE SEQUENCE</scope>
    <source>
        <strain evidence="2">CCFEE 5312</strain>
    </source>
</reference>
<feature type="region of interest" description="Disordered" evidence="1">
    <location>
        <begin position="104"/>
        <end position="131"/>
    </location>
</feature>
<feature type="region of interest" description="Disordered" evidence="1">
    <location>
        <begin position="305"/>
        <end position="325"/>
    </location>
</feature>
<feature type="compositionally biased region" description="Polar residues" evidence="1">
    <location>
        <begin position="522"/>
        <end position="532"/>
    </location>
</feature>
<comment type="caution">
    <text evidence="2">The sequence shown here is derived from an EMBL/GenBank/DDBJ whole genome shotgun (WGS) entry which is preliminary data.</text>
</comment>
<gene>
    <name evidence="2" type="ORF">LTR09_009018</name>
</gene>
<dbReference type="Proteomes" id="UP001271007">
    <property type="component" value="Unassembled WGS sequence"/>
</dbReference>
<dbReference type="EMBL" id="JAWDJX010000038">
    <property type="protein sequence ID" value="KAK3049597.1"/>
    <property type="molecule type" value="Genomic_DNA"/>
</dbReference>
<evidence type="ECO:0000256" key="1">
    <source>
        <dbReference type="SAM" id="MobiDB-lite"/>
    </source>
</evidence>
<organism evidence="2 3">
    <name type="scientific">Extremus antarcticus</name>
    <dbReference type="NCBI Taxonomy" id="702011"/>
    <lineage>
        <taxon>Eukaryota</taxon>
        <taxon>Fungi</taxon>
        <taxon>Dikarya</taxon>
        <taxon>Ascomycota</taxon>
        <taxon>Pezizomycotina</taxon>
        <taxon>Dothideomycetes</taxon>
        <taxon>Dothideomycetidae</taxon>
        <taxon>Mycosphaerellales</taxon>
        <taxon>Extremaceae</taxon>
        <taxon>Extremus</taxon>
    </lineage>
</organism>